<proteinExistence type="predicted"/>
<keyword evidence="3" id="KW-1185">Reference proteome</keyword>
<name>A0ABU9QR31_9BURK</name>
<feature type="region of interest" description="Disordered" evidence="1">
    <location>
        <begin position="1"/>
        <end position="26"/>
    </location>
</feature>
<protein>
    <submittedName>
        <fullName evidence="2">Uncharacterized protein</fullName>
    </submittedName>
</protein>
<evidence type="ECO:0000313" key="2">
    <source>
        <dbReference type="EMBL" id="MEM5291896.1"/>
    </source>
</evidence>
<dbReference type="Proteomes" id="UP001494588">
    <property type="component" value="Unassembled WGS sequence"/>
</dbReference>
<evidence type="ECO:0000256" key="1">
    <source>
        <dbReference type="SAM" id="MobiDB-lite"/>
    </source>
</evidence>
<gene>
    <name evidence="2" type="ORF">V4C55_39940</name>
</gene>
<reference evidence="2 3" key="1">
    <citation type="submission" date="2024-01" db="EMBL/GenBank/DDBJ databases">
        <title>The diversity of rhizobia nodulating Mimosa spp. in eleven states of Brazil covering several biomes is determined by host plant, location, and edaphic factors.</title>
        <authorList>
            <person name="Rouws L."/>
            <person name="Barauna A."/>
            <person name="Beukes C."/>
            <person name="De Faria S.M."/>
            <person name="Gross E."/>
            <person name="Dos Reis Junior F.B."/>
            <person name="Simon M."/>
            <person name="Maluk M."/>
            <person name="Odee D.W."/>
            <person name="Kenicer G."/>
            <person name="Young J.P.W."/>
            <person name="Reis V.M."/>
            <person name="Zilli J."/>
            <person name="James E.K."/>
        </authorList>
    </citation>
    <scope>NUCLEOTIDE SEQUENCE [LARGE SCALE GENOMIC DNA]</scope>
    <source>
        <strain evidence="2 3">JPY77</strain>
    </source>
</reference>
<comment type="caution">
    <text evidence="2">The sequence shown here is derived from an EMBL/GenBank/DDBJ whole genome shotgun (WGS) entry which is preliminary data.</text>
</comment>
<organism evidence="2 3">
    <name type="scientific">Paraburkholderia sabiae</name>
    <dbReference type="NCBI Taxonomy" id="273251"/>
    <lineage>
        <taxon>Bacteria</taxon>
        <taxon>Pseudomonadati</taxon>
        <taxon>Pseudomonadota</taxon>
        <taxon>Betaproteobacteria</taxon>
        <taxon>Burkholderiales</taxon>
        <taxon>Burkholderiaceae</taxon>
        <taxon>Paraburkholderia</taxon>
    </lineage>
</organism>
<dbReference type="EMBL" id="JAZHGC010000063">
    <property type="protein sequence ID" value="MEM5291896.1"/>
    <property type="molecule type" value="Genomic_DNA"/>
</dbReference>
<accession>A0ABU9QR31</accession>
<sequence length="77" mass="9033">MSGAADARGGPEHQRNRRHVLAQRENDQYIQDAPRRCYDFLYNLVSWAHDKRNAQALPNRRVRRRVEFRGVVSDIDG</sequence>
<evidence type="ECO:0000313" key="3">
    <source>
        <dbReference type="Proteomes" id="UP001494588"/>
    </source>
</evidence>